<dbReference type="CDD" id="cd01650">
    <property type="entry name" value="RT_nLTR_like"/>
    <property type="match status" value="1"/>
</dbReference>
<organism evidence="2 3">
    <name type="scientific">Linum trigynum</name>
    <dbReference type="NCBI Taxonomy" id="586398"/>
    <lineage>
        <taxon>Eukaryota</taxon>
        <taxon>Viridiplantae</taxon>
        <taxon>Streptophyta</taxon>
        <taxon>Embryophyta</taxon>
        <taxon>Tracheophyta</taxon>
        <taxon>Spermatophyta</taxon>
        <taxon>Magnoliopsida</taxon>
        <taxon>eudicotyledons</taxon>
        <taxon>Gunneridae</taxon>
        <taxon>Pentapetalae</taxon>
        <taxon>rosids</taxon>
        <taxon>fabids</taxon>
        <taxon>Malpighiales</taxon>
        <taxon>Linaceae</taxon>
        <taxon>Linum</taxon>
    </lineage>
</organism>
<dbReference type="Pfam" id="PF00078">
    <property type="entry name" value="RVT_1"/>
    <property type="match status" value="1"/>
</dbReference>
<proteinExistence type="predicted"/>
<feature type="domain" description="Reverse transcriptase" evidence="1">
    <location>
        <begin position="95"/>
        <end position="373"/>
    </location>
</feature>
<dbReference type="EMBL" id="OZ034813">
    <property type="protein sequence ID" value="CAL1356047.1"/>
    <property type="molecule type" value="Genomic_DNA"/>
</dbReference>
<keyword evidence="3" id="KW-1185">Reference proteome</keyword>
<dbReference type="PROSITE" id="PS50878">
    <property type="entry name" value="RT_POL"/>
    <property type="match status" value="1"/>
</dbReference>
<dbReference type="InterPro" id="IPR000477">
    <property type="entry name" value="RT_dom"/>
</dbReference>
<reference evidence="2 3" key="1">
    <citation type="submission" date="2024-04" db="EMBL/GenBank/DDBJ databases">
        <authorList>
            <person name="Fracassetti M."/>
        </authorList>
    </citation>
    <scope>NUCLEOTIDE SEQUENCE [LARGE SCALE GENOMIC DNA]</scope>
</reference>
<evidence type="ECO:0000313" key="2">
    <source>
        <dbReference type="EMBL" id="CAL1356047.1"/>
    </source>
</evidence>
<dbReference type="PANTHER" id="PTHR33116">
    <property type="entry name" value="REVERSE TRANSCRIPTASE ZINC-BINDING DOMAIN-CONTAINING PROTEIN-RELATED-RELATED"/>
    <property type="match status" value="1"/>
</dbReference>
<dbReference type="PANTHER" id="PTHR33116:SF80">
    <property type="entry name" value="REVERSE TRANSCRIPTASE ZINC-BINDING DOMAIN-CONTAINING PROTEIN"/>
    <property type="match status" value="1"/>
</dbReference>
<dbReference type="AlphaFoldDB" id="A0AAV2CI14"/>
<gene>
    <name evidence="2" type="ORF">LTRI10_LOCUS3770</name>
</gene>
<dbReference type="Pfam" id="PF13966">
    <property type="entry name" value="zf-RVT"/>
    <property type="match status" value="1"/>
</dbReference>
<sequence length="734" mass="83072">MEDIATEAVRFYKVLFGFIDPEVHPDKPSLESLVLQRLSEEQKVFLCQEFTTDDVRQVVMGMSSHRAPGPDGYSAGFYKRTWGIVGEDITSGILQFFSIGKLPSSINSTAVSLIPKVASACRLKEFRPISCVNIIYKIIAKLLANRLKKVLATVVSGNQSAFIEGRRIVDNILMAQELVSGYHKITLSSRCAIKVDLMKAFDSVHWGYLFLMMDVMGFPSRFIYWIRLCIKTAKFSICINGGLCGFFGAQRGVRQGDPLSPYLFTIAMEGLSLLLNRAAAEGTLPFHPQCKRVGLTHLCFADDLLIFTEGSGHAIHRVQEILKEFHSISGLKCNPSKCEVYFGGKSVLFKQATLQISGFAEGELPVRYLGVPLLSGKLPSSETDKLVAIITKKIQSWRAKKLSYAGRLQLISSVLMGTLQYWMQIFILPKKVIKQVQMLCSRFLWHGGEEGRAKVGWDKMARPRGEGGLGLRDLCAWNRACTVRFLWLFLMKSGAIWVAWFQHYKVKNRSIWTVSDCPSSSWAWRRILKLRGMIQPLLMLHNSQIMWDNKPMPVFKVSVVWNTLRVKHAEVVWGKLVWGKNYVPRNSFLTWMVMLDGMVTKQKLLTWGKQTDGLCVLCGNAIETREHLFFACGFSNQVVRELQMGVLCCRSWEDTVTVGIACCKRPRMGRMTSLIWCLCCAGIWKERCRRLYGNVRKPMEDFVRELKSDLRVICADNDELLKGLQLLGLQGSIV</sequence>
<accession>A0AAV2CI14</accession>
<dbReference type="InterPro" id="IPR043502">
    <property type="entry name" value="DNA/RNA_pol_sf"/>
</dbReference>
<dbReference type="SUPFAM" id="SSF56672">
    <property type="entry name" value="DNA/RNA polymerases"/>
    <property type="match status" value="1"/>
</dbReference>
<dbReference type="InterPro" id="IPR026960">
    <property type="entry name" value="RVT-Znf"/>
</dbReference>
<evidence type="ECO:0000313" key="3">
    <source>
        <dbReference type="Proteomes" id="UP001497516"/>
    </source>
</evidence>
<evidence type="ECO:0000259" key="1">
    <source>
        <dbReference type="PROSITE" id="PS50878"/>
    </source>
</evidence>
<dbReference type="Proteomes" id="UP001497516">
    <property type="component" value="Chromosome 1"/>
</dbReference>
<protein>
    <recommendedName>
        <fullName evidence="1">Reverse transcriptase domain-containing protein</fullName>
    </recommendedName>
</protein>
<name>A0AAV2CI14_9ROSI</name>